<evidence type="ECO:0000313" key="3">
    <source>
        <dbReference type="Proteomes" id="UP001239085"/>
    </source>
</evidence>
<keyword evidence="3" id="KW-1185">Reference proteome</keyword>
<keyword evidence="1" id="KW-0812">Transmembrane</keyword>
<protein>
    <submittedName>
        <fullName evidence="2">Steroid 5-alpha reductase family enzyme</fullName>
    </submittedName>
</protein>
<gene>
    <name evidence="2" type="ORF">QFZ46_003147</name>
</gene>
<organism evidence="2 3">
    <name type="scientific">Microbacterium murale</name>
    <dbReference type="NCBI Taxonomy" id="1081040"/>
    <lineage>
        <taxon>Bacteria</taxon>
        <taxon>Bacillati</taxon>
        <taxon>Actinomycetota</taxon>
        <taxon>Actinomycetes</taxon>
        <taxon>Micrococcales</taxon>
        <taxon>Microbacteriaceae</taxon>
        <taxon>Microbacterium</taxon>
    </lineage>
</organism>
<feature type="transmembrane region" description="Helical" evidence="1">
    <location>
        <begin position="40"/>
        <end position="61"/>
    </location>
</feature>
<reference evidence="2 3" key="1">
    <citation type="submission" date="2023-07" db="EMBL/GenBank/DDBJ databases">
        <title>Comparative genomics of wheat-associated soil bacteria to identify genetic determinants of phenazine resistance.</title>
        <authorList>
            <person name="Mouncey N."/>
        </authorList>
    </citation>
    <scope>NUCLEOTIDE SEQUENCE [LARGE SCALE GENOMIC DNA]</scope>
    <source>
        <strain evidence="2 3">W2I7</strain>
    </source>
</reference>
<dbReference type="Pfam" id="PF11255">
    <property type="entry name" value="DUF3054"/>
    <property type="match status" value="1"/>
</dbReference>
<proteinExistence type="predicted"/>
<evidence type="ECO:0000313" key="2">
    <source>
        <dbReference type="EMBL" id="MDQ0644987.1"/>
    </source>
</evidence>
<accession>A0ABU0PCB1</accession>
<feature type="transmembrane region" description="Helical" evidence="1">
    <location>
        <begin position="73"/>
        <end position="90"/>
    </location>
</feature>
<name>A0ABU0PCB1_9MICO</name>
<sequence>MTALRVPVALTIVIDVILVAVFCVIGRLSHAEGVFSDILGLVNTIWPFLVAVLAAHTVMLIRRAPADRMLPGVVIWAITVVVGLVLRSLSGQGTAVPFIIVATLTLALFLVGWRAVLALVRRVRDTARS</sequence>
<feature type="transmembrane region" description="Helical" evidence="1">
    <location>
        <begin position="7"/>
        <end position="28"/>
    </location>
</feature>
<dbReference type="RefSeq" id="WP_307363164.1">
    <property type="nucleotide sequence ID" value="NZ_JAUSXK010000001.1"/>
</dbReference>
<keyword evidence="1" id="KW-0472">Membrane</keyword>
<dbReference type="InterPro" id="IPR021414">
    <property type="entry name" value="DUF3054"/>
</dbReference>
<dbReference type="Proteomes" id="UP001239085">
    <property type="component" value="Unassembled WGS sequence"/>
</dbReference>
<dbReference type="EMBL" id="JAUSXK010000001">
    <property type="protein sequence ID" value="MDQ0644987.1"/>
    <property type="molecule type" value="Genomic_DNA"/>
</dbReference>
<feature type="transmembrane region" description="Helical" evidence="1">
    <location>
        <begin position="96"/>
        <end position="120"/>
    </location>
</feature>
<keyword evidence="1" id="KW-1133">Transmembrane helix</keyword>
<evidence type="ECO:0000256" key="1">
    <source>
        <dbReference type="SAM" id="Phobius"/>
    </source>
</evidence>
<comment type="caution">
    <text evidence="2">The sequence shown here is derived from an EMBL/GenBank/DDBJ whole genome shotgun (WGS) entry which is preliminary data.</text>
</comment>